<sequence length="238" mass="27116">MITRKLGTASTARCAALTALRSYSEARSVVAWPVERGPLPSPHTPAPTRVRYARKRHEWREFYGHGASAGHQGRLREIPDWEFADGTPAPHNARRHAFEWHKHNLLYQIIEAGAIVEELAAADRLPMVPATKAQRDWDPNVPLFLEDQDERGARPSVYRGEYSAADIPSHLDADLKPRERGDMPPATVESYNPSEFVDDRIVAKKPEPFWNKRLWALSNEFFIQRYRKNTNTLGKSGK</sequence>
<evidence type="ECO:0008006" key="2">
    <source>
        <dbReference type="Google" id="ProtNLM"/>
    </source>
</evidence>
<dbReference type="AlphaFoldDB" id="A0A7S1QJ23"/>
<reference evidence="1" key="1">
    <citation type="submission" date="2021-01" db="EMBL/GenBank/DDBJ databases">
        <authorList>
            <person name="Corre E."/>
            <person name="Pelletier E."/>
            <person name="Niang G."/>
            <person name="Scheremetjew M."/>
            <person name="Finn R."/>
            <person name="Kale V."/>
            <person name="Holt S."/>
            <person name="Cochrane G."/>
            <person name="Meng A."/>
            <person name="Brown T."/>
            <person name="Cohen L."/>
        </authorList>
    </citation>
    <scope>NUCLEOTIDE SEQUENCE</scope>
    <source>
        <strain evidence="1">CCAP 1951/1</strain>
    </source>
</reference>
<evidence type="ECO:0000313" key="1">
    <source>
        <dbReference type="EMBL" id="CAD9140405.1"/>
    </source>
</evidence>
<proteinExistence type="predicted"/>
<protein>
    <recommendedName>
        <fullName evidence="2">39S ribosomal protein L52, mitochondrial</fullName>
    </recommendedName>
</protein>
<organism evidence="1">
    <name type="scientific">Neobodo designis</name>
    <name type="common">Flagellated protozoan</name>
    <name type="synonym">Bodo designis</name>
    <dbReference type="NCBI Taxonomy" id="312471"/>
    <lineage>
        <taxon>Eukaryota</taxon>
        <taxon>Discoba</taxon>
        <taxon>Euglenozoa</taxon>
        <taxon>Kinetoplastea</taxon>
        <taxon>Metakinetoplastina</taxon>
        <taxon>Neobodonida</taxon>
        <taxon>Neobodo</taxon>
    </lineage>
</organism>
<name>A0A7S1QJ23_NEODS</name>
<accession>A0A7S1QJ23</accession>
<dbReference type="EMBL" id="HBGF01040854">
    <property type="protein sequence ID" value="CAD9140405.1"/>
    <property type="molecule type" value="Transcribed_RNA"/>
</dbReference>
<gene>
    <name evidence="1" type="ORF">NDES1114_LOCUS27366</name>
</gene>